<dbReference type="InParanoid" id="A0A1Z5RD66"/>
<proteinExistence type="predicted"/>
<accession>A0A1Z5RD66</accession>
<dbReference type="Proteomes" id="UP000000768">
    <property type="component" value="Chromosome 6"/>
</dbReference>
<organism evidence="1 2">
    <name type="scientific">Sorghum bicolor</name>
    <name type="common">Sorghum</name>
    <name type="synonym">Sorghum vulgare</name>
    <dbReference type="NCBI Taxonomy" id="4558"/>
    <lineage>
        <taxon>Eukaryota</taxon>
        <taxon>Viridiplantae</taxon>
        <taxon>Streptophyta</taxon>
        <taxon>Embryophyta</taxon>
        <taxon>Tracheophyta</taxon>
        <taxon>Spermatophyta</taxon>
        <taxon>Magnoliopsida</taxon>
        <taxon>Liliopsida</taxon>
        <taxon>Poales</taxon>
        <taxon>Poaceae</taxon>
        <taxon>PACMAD clade</taxon>
        <taxon>Panicoideae</taxon>
        <taxon>Andropogonodae</taxon>
        <taxon>Andropogoneae</taxon>
        <taxon>Sorghinae</taxon>
        <taxon>Sorghum</taxon>
    </lineage>
</organism>
<gene>
    <name evidence="1" type="ORF">SORBI_3006G041750</name>
</gene>
<dbReference type="AlphaFoldDB" id="A0A1Z5RD66"/>
<evidence type="ECO:0000313" key="2">
    <source>
        <dbReference type="Proteomes" id="UP000000768"/>
    </source>
</evidence>
<dbReference type="Gramene" id="OQU81326">
    <property type="protein sequence ID" value="OQU81326"/>
    <property type="gene ID" value="SORBI_3006G041750"/>
</dbReference>
<reference evidence="2" key="2">
    <citation type="journal article" date="2018" name="Plant J.">
        <title>The Sorghum bicolor reference genome: improved assembly, gene annotations, a transcriptome atlas, and signatures of genome organization.</title>
        <authorList>
            <person name="McCormick R.F."/>
            <person name="Truong S.K."/>
            <person name="Sreedasyam A."/>
            <person name="Jenkins J."/>
            <person name="Shu S."/>
            <person name="Sims D."/>
            <person name="Kennedy M."/>
            <person name="Amirebrahimi M."/>
            <person name="Weers B.D."/>
            <person name="McKinley B."/>
            <person name="Mattison A."/>
            <person name="Morishige D.T."/>
            <person name="Grimwood J."/>
            <person name="Schmutz J."/>
            <person name="Mullet J.E."/>
        </authorList>
    </citation>
    <scope>NUCLEOTIDE SEQUENCE [LARGE SCALE GENOMIC DNA]</scope>
    <source>
        <strain evidence="2">cv. BTx623</strain>
    </source>
</reference>
<keyword evidence="2" id="KW-1185">Reference proteome</keyword>
<evidence type="ECO:0000313" key="1">
    <source>
        <dbReference type="EMBL" id="OQU81326.1"/>
    </source>
</evidence>
<protein>
    <submittedName>
        <fullName evidence="1">Uncharacterized protein</fullName>
    </submittedName>
</protein>
<sequence length="90" mass="9948">MALAARTMVLTTGMRLGAAYAKHVQLQKLSSPKKDEEASWVMATLLRAHSVCLLPQVQFSVWFCWWVLPTDACTSPLGGHSWTASIARKC</sequence>
<dbReference type="EMBL" id="CM000765">
    <property type="protein sequence ID" value="OQU81326.1"/>
    <property type="molecule type" value="Genomic_DNA"/>
</dbReference>
<name>A0A1Z5RD66_SORBI</name>
<reference evidence="1 2" key="1">
    <citation type="journal article" date="2009" name="Nature">
        <title>The Sorghum bicolor genome and the diversification of grasses.</title>
        <authorList>
            <person name="Paterson A.H."/>
            <person name="Bowers J.E."/>
            <person name="Bruggmann R."/>
            <person name="Dubchak I."/>
            <person name="Grimwood J."/>
            <person name="Gundlach H."/>
            <person name="Haberer G."/>
            <person name="Hellsten U."/>
            <person name="Mitros T."/>
            <person name="Poliakov A."/>
            <person name="Schmutz J."/>
            <person name="Spannagl M."/>
            <person name="Tang H."/>
            <person name="Wang X."/>
            <person name="Wicker T."/>
            <person name="Bharti A.K."/>
            <person name="Chapman J."/>
            <person name="Feltus F.A."/>
            <person name="Gowik U."/>
            <person name="Grigoriev I.V."/>
            <person name="Lyons E."/>
            <person name="Maher C.A."/>
            <person name="Martis M."/>
            <person name="Narechania A."/>
            <person name="Otillar R.P."/>
            <person name="Penning B.W."/>
            <person name="Salamov A.A."/>
            <person name="Wang Y."/>
            <person name="Zhang L."/>
            <person name="Carpita N.C."/>
            <person name="Freeling M."/>
            <person name="Gingle A.R."/>
            <person name="Hash C.T."/>
            <person name="Keller B."/>
            <person name="Klein P."/>
            <person name="Kresovich S."/>
            <person name="McCann M.C."/>
            <person name="Ming R."/>
            <person name="Peterson D.G."/>
            <person name="Mehboob-ur-Rahman"/>
            <person name="Ware D."/>
            <person name="Westhoff P."/>
            <person name="Mayer K.F."/>
            <person name="Messing J."/>
            <person name="Rokhsar D.S."/>
        </authorList>
    </citation>
    <scope>NUCLEOTIDE SEQUENCE [LARGE SCALE GENOMIC DNA]</scope>
    <source>
        <strain evidence="2">cv. BTx623</strain>
    </source>
</reference>